<feature type="compositionally biased region" description="Pro residues" evidence="1">
    <location>
        <begin position="122"/>
        <end position="132"/>
    </location>
</feature>
<reference evidence="2 3" key="1">
    <citation type="submission" date="2013-02" db="EMBL/GenBank/DDBJ databases">
        <title>Genome sequence of Candida maltosa Xu316, a potential industrial strain for xylitol and ethanol production.</title>
        <authorList>
            <person name="Yu J."/>
            <person name="Wang Q."/>
            <person name="Geng X."/>
            <person name="Bao W."/>
            <person name="He P."/>
            <person name="Cai J."/>
        </authorList>
    </citation>
    <scope>NUCLEOTIDE SEQUENCE [LARGE SCALE GENOMIC DNA]</scope>
    <source>
        <strain evidence="3">Xu316</strain>
    </source>
</reference>
<feature type="compositionally biased region" description="Polar residues" evidence="1">
    <location>
        <begin position="138"/>
        <end position="156"/>
    </location>
</feature>
<feature type="region of interest" description="Disordered" evidence="1">
    <location>
        <begin position="69"/>
        <end position="156"/>
    </location>
</feature>
<dbReference type="eggNOG" id="ENOG502SBM6">
    <property type="taxonomic scope" value="Eukaryota"/>
</dbReference>
<dbReference type="Proteomes" id="UP000011777">
    <property type="component" value="Unassembled WGS sequence"/>
</dbReference>
<sequence length="273" mass="31425">MAASLRQMKIQHNKRKLNELEDISNINKKSRIVSFKEKPLTRSNVKFNLNPTISNNNNNNITNNNITINKKNKNNHHQHHRHQQQQHFITPPSPPQQRSSPPAICLDDDNDNIDDDSTTHQHPPPLSFPATPPESIINDDSTTPITGATEDYSTTNNDLNTNVDYITLTSSLRMAMLKSNQIKEEIVQLSKLQNYYLSNDNKEETIDFFIKLMNNELNLPKPNKIIKCPIINWSNYHPSLSQITKDFETQIKNGDKKEEAKNSLYKALQLFDK</sequence>
<feature type="compositionally biased region" description="Basic residues" evidence="1">
    <location>
        <begin position="70"/>
        <end position="84"/>
    </location>
</feature>
<dbReference type="AlphaFoldDB" id="M3IN02"/>
<evidence type="ECO:0000313" key="2">
    <source>
        <dbReference type="EMBL" id="EMG47781.1"/>
    </source>
</evidence>
<name>M3IN02_CANMX</name>
<proteinExistence type="predicted"/>
<dbReference type="OrthoDB" id="20473at2759"/>
<dbReference type="EMBL" id="AOGT01001375">
    <property type="protein sequence ID" value="EMG47781.1"/>
    <property type="molecule type" value="Genomic_DNA"/>
</dbReference>
<gene>
    <name evidence="2" type="ORF">G210_1769</name>
</gene>
<keyword evidence="3" id="KW-1185">Reference proteome</keyword>
<dbReference type="HOGENOM" id="CLU_097219_0_0_1"/>
<feature type="non-terminal residue" evidence="2">
    <location>
        <position position="1"/>
    </location>
</feature>
<protein>
    <submittedName>
        <fullName evidence="2">Uncharacterized protein</fullName>
    </submittedName>
</protein>
<organism evidence="2 3">
    <name type="scientific">Candida maltosa (strain Xu316)</name>
    <name type="common">Yeast</name>
    <dbReference type="NCBI Taxonomy" id="1245528"/>
    <lineage>
        <taxon>Eukaryota</taxon>
        <taxon>Fungi</taxon>
        <taxon>Dikarya</taxon>
        <taxon>Ascomycota</taxon>
        <taxon>Saccharomycotina</taxon>
        <taxon>Pichiomycetes</taxon>
        <taxon>Debaryomycetaceae</taxon>
        <taxon>Candida/Lodderomyces clade</taxon>
        <taxon>Candida</taxon>
    </lineage>
</organism>
<dbReference type="OMA" id="KCPIINW"/>
<feature type="compositionally biased region" description="Acidic residues" evidence="1">
    <location>
        <begin position="106"/>
        <end position="116"/>
    </location>
</feature>
<evidence type="ECO:0000256" key="1">
    <source>
        <dbReference type="SAM" id="MobiDB-lite"/>
    </source>
</evidence>
<evidence type="ECO:0000313" key="3">
    <source>
        <dbReference type="Proteomes" id="UP000011777"/>
    </source>
</evidence>
<accession>M3IN02</accession>
<comment type="caution">
    <text evidence="2">The sequence shown here is derived from an EMBL/GenBank/DDBJ whole genome shotgun (WGS) entry which is preliminary data.</text>
</comment>